<feature type="region of interest" description="Disordered" evidence="1">
    <location>
        <begin position="508"/>
        <end position="537"/>
    </location>
</feature>
<dbReference type="Proteomes" id="UP000481739">
    <property type="component" value="Unassembled WGS sequence"/>
</dbReference>
<evidence type="ECO:0000313" key="2">
    <source>
        <dbReference type="EMBL" id="MQL48834.1"/>
    </source>
</evidence>
<comment type="caution">
    <text evidence="2">The sequence shown here is derived from an EMBL/GenBank/DDBJ whole genome shotgun (WGS) entry which is preliminary data.</text>
</comment>
<feature type="compositionally biased region" description="Basic and acidic residues" evidence="1">
    <location>
        <begin position="513"/>
        <end position="522"/>
    </location>
</feature>
<dbReference type="Pfam" id="PF18807">
    <property type="entry name" value="TTc_toxin_rep"/>
    <property type="match status" value="1"/>
</dbReference>
<dbReference type="InterPro" id="IPR050708">
    <property type="entry name" value="T6SS_VgrG/RHS"/>
</dbReference>
<dbReference type="PANTHER" id="PTHR32305:SF15">
    <property type="entry name" value="PROTEIN RHSA-RELATED"/>
    <property type="match status" value="1"/>
</dbReference>
<evidence type="ECO:0000313" key="3">
    <source>
        <dbReference type="Proteomes" id="UP000481739"/>
    </source>
</evidence>
<dbReference type="PANTHER" id="PTHR32305">
    <property type="match status" value="1"/>
</dbReference>
<dbReference type="InterPro" id="IPR022385">
    <property type="entry name" value="Rhs_assc_core"/>
</dbReference>
<dbReference type="NCBIfam" id="TIGR03696">
    <property type="entry name" value="Rhs_assc_core"/>
    <property type="match status" value="1"/>
</dbReference>
<accession>A0A7C9GK92</accession>
<organism evidence="2 3">
    <name type="scientific">Photorhabdus khanii</name>
    <dbReference type="NCBI Taxonomy" id="1004150"/>
    <lineage>
        <taxon>Bacteria</taxon>
        <taxon>Pseudomonadati</taxon>
        <taxon>Pseudomonadota</taxon>
        <taxon>Gammaproteobacteria</taxon>
        <taxon>Enterobacterales</taxon>
        <taxon>Morganellaceae</taxon>
        <taxon>Photorhabdus</taxon>
    </lineage>
</organism>
<evidence type="ECO:0000256" key="1">
    <source>
        <dbReference type="SAM" id="MobiDB-lite"/>
    </source>
</evidence>
<name>A0A7C9GK92_9GAMM</name>
<reference evidence="2 3" key="1">
    <citation type="journal article" date="2019" name="Nature">
        <title>A new antibiotic selectively kills Gram-negative pathogens.</title>
        <authorList>
            <person name="Imai Y."/>
            <person name="Meyer K.J."/>
            <person name="Iinishi A."/>
            <person name="Favre-Godal Q."/>
            <person name="Green R."/>
            <person name="Manuse S."/>
            <person name="Caboni M."/>
            <person name="Mori M."/>
            <person name="Niles S."/>
            <person name="Ghiglieri M."/>
            <person name="Honrao C."/>
            <person name="Ma X."/>
            <person name="Guo J.J."/>
            <person name="Makriyannis A."/>
            <person name="Linares-Otoya L."/>
            <person name="Boehringer N."/>
            <person name="Wuisan Z.G."/>
            <person name="Kaur H."/>
            <person name="Wu R."/>
            <person name="Mateus A."/>
            <person name="Typas A."/>
            <person name="Savitski M.M."/>
            <person name="Espinoza J.L."/>
            <person name="O'Rourke A."/>
            <person name="Nelson K.E."/>
            <person name="Hiller S."/>
            <person name="Noinaj N."/>
            <person name="Schaeberle T.F."/>
            <person name="D'Onofrio A."/>
            <person name="Lewis K."/>
        </authorList>
    </citation>
    <scope>NUCLEOTIDE SEQUENCE [LARGE SCALE GENOMIC DNA]</scope>
    <source>
        <strain evidence="2 3">HGB 1456</strain>
    </source>
</reference>
<dbReference type="AlphaFoldDB" id="A0A7C9GK92"/>
<dbReference type="Gene3D" id="2.180.10.10">
    <property type="entry name" value="RHS repeat-associated core"/>
    <property type="match status" value="1"/>
</dbReference>
<gene>
    <name evidence="2" type="ORF">GEA64_13030</name>
</gene>
<dbReference type="EMBL" id="WHZZ01000004">
    <property type="protein sequence ID" value="MQL48834.1"/>
    <property type="molecule type" value="Genomic_DNA"/>
</dbReference>
<dbReference type="InterPro" id="IPR041508">
    <property type="entry name" value="TcC-like_repeat"/>
</dbReference>
<sequence>MENFDPKFYQHTPTVNVLDNRGLTIRDIGFRRSTANSTTDTLITRHLHDTRGHLIQSIDPRLYEAKQKDDTIKPNFLWQYDLTGNILCTESVDAGRTVTLNDIESRPILTVTATGARQTRQYETSPLPGRLLSVTEQAPEEKTPRITEYLIWAENTPTVKAHNLAGQCVRHYDTAGVTRPESLSLTGTVLSQSQQLLDDKNGRGEANWAGNNETTWQNVLTSEIYTTQNTCDSTGTLLTQTDAKGNTQRLAYDMAGQLKASWLTVKGQNEQIIVKSLTYSAAGQKLREEHGNNVITEYTYEPQTQRLIGITTQRTNNGEPGAKKLQDLRYEYDPVGNIISIRNDAEATRFWSNQQVEPENTYTYDSLYQLISATGREMANIRQQSISSPVTPLTSDNNTYTKYTRNYTYDDGGNLTKIQHRTSAPQNNHTRGITVSNRSNRAVLSTLTNKPEEVDSWFDAGGHQKTLNPSVLNSLVDDPAQVDPLIWRREQNLNWNTRGELQQVTLVTRSKKPPKEPQEKPQQETWDNSTNNDQEWYRYGSDGMRRLKISEQKTGNSTQQQRVTYLPGLELRTTGSTSKTTEDLQVIIVGEAGRAQVRVLHWESNTPKDISNNQLRYSYDNLIGSSQLELDDKGQIISQEEYYPFGGTAMWAANSQTEASYKFIRYSGKERDATGLYYYGYRYYQPWVGRWLSADPAGTVDGLNVYRMVRNNPIKYHDTDGRAPEIKDVEHTAIYGFSHHRGSEMGKALTDKKNPVTIDEYNAGLGIMGELSLSDYFRISQDLKEDNLPKLSKENIESHSLKYLDAMGITNSATPETKKEAYEQQHAYTASWGFHMIGNKEKLNIQSKISNLLPQKTGFFSKFSSKKQYQKLDSFILKNSDGNDFTIQRQRDMLMKFASAENANDIESTLSGAEQSWLKNTIATAFFRQTSKLGMEWFIKQLGISDFRFIMAGFNGEELTIDQLKSNQPWKKGSRRKEAQNEYAEAITFSEIRYAYRKGYNSKINFIKK</sequence>
<feature type="compositionally biased region" description="Polar residues" evidence="1">
    <location>
        <begin position="525"/>
        <end position="534"/>
    </location>
</feature>
<proteinExistence type="predicted"/>
<protein>
    <submittedName>
        <fullName evidence="2">Toxin</fullName>
    </submittedName>
</protein>